<name>A0A0E9WZY3_ANGAN</name>
<organism evidence="1">
    <name type="scientific">Anguilla anguilla</name>
    <name type="common">European freshwater eel</name>
    <name type="synonym">Muraena anguilla</name>
    <dbReference type="NCBI Taxonomy" id="7936"/>
    <lineage>
        <taxon>Eukaryota</taxon>
        <taxon>Metazoa</taxon>
        <taxon>Chordata</taxon>
        <taxon>Craniata</taxon>
        <taxon>Vertebrata</taxon>
        <taxon>Euteleostomi</taxon>
        <taxon>Actinopterygii</taxon>
        <taxon>Neopterygii</taxon>
        <taxon>Teleostei</taxon>
        <taxon>Anguilliformes</taxon>
        <taxon>Anguillidae</taxon>
        <taxon>Anguilla</taxon>
    </lineage>
</organism>
<accession>A0A0E9WZY3</accession>
<protein>
    <submittedName>
        <fullName evidence="1">Uncharacterized protein</fullName>
    </submittedName>
</protein>
<reference evidence="1" key="2">
    <citation type="journal article" date="2015" name="Fish Shellfish Immunol.">
        <title>Early steps in the European eel (Anguilla anguilla)-Vibrio vulnificus interaction in the gills: Role of the RtxA13 toxin.</title>
        <authorList>
            <person name="Callol A."/>
            <person name="Pajuelo D."/>
            <person name="Ebbesson L."/>
            <person name="Teles M."/>
            <person name="MacKenzie S."/>
            <person name="Amaro C."/>
        </authorList>
    </citation>
    <scope>NUCLEOTIDE SEQUENCE</scope>
</reference>
<reference evidence="1" key="1">
    <citation type="submission" date="2014-11" db="EMBL/GenBank/DDBJ databases">
        <authorList>
            <person name="Amaro Gonzalez C."/>
        </authorList>
    </citation>
    <scope>NUCLEOTIDE SEQUENCE</scope>
</reference>
<proteinExistence type="predicted"/>
<dbReference type="AlphaFoldDB" id="A0A0E9WZY3"/>
<dbReference type="EMBL" id="GBXM01013377">
    <property type="protein sequence ID" value="JAH95200.1"/>
    <property type="molecule type" value="Transcribed_RNA"/>
</dbReference>
<evidence type="ECO:0000313" key="1">
    <source>
        <dbReference type="EMBL" id="JAH95200.1"/>
    </source>
</evidence>
<sequence>MLTVTNYNCESCYHAENIDLRPKFSQHQLYIDVQVIVCQLNIDRDIFTLEMRK</sequence>